<proteinExistence type="predicted"/>
<dbReference type="Gramene" id="MELO3C010110.2.1">
    <property type="protein sequence ID" value="MELO3C010110.2.1"/>
    <property type="gene ID" value="MELO3C010110.2"/>
</dbReference>
<evidence type="ECO:0000256" key="1">
    <source>
        <dbReference type="SAM" id="MobiDB-lite"/>
    </source>
</evidence>
<dbReference type="EnsemblPlants" id="MELO3C010110.2.1">
    <property type="protein sequence ID" value="MELO3C010110.2.1"/>
    <property type="gene ID" value="MELO3C010110.2"/>
</dbReference>
<name>A0A9I9CY05_CUCME</name>
<accession>A0A9I9CY05</accession>
<feature type="region of interest" description="Disordered" evidence="1">
    <location>
        <begin position="1"/>
        <end position="32"/>
    </location>
</feature>
<dbReference type="AlphaFoldDB" id="A0A9I9CY05"/>
<protein>
    <submittedName>
        <fullName evidence="2">Uncharacterized protein</fullName>
    </submittedName>
</protein>
<feature type="compositionally biased region" description="Polar residues" evidence="1">
    <location>
        <begin position="10"/>
        <end position="20"/>
    </location>
</feature>
<organism evidence="2">
    <name type="scientific">Cucumis melo</name>
    <name type="common">Muskmelon</name>
    <dbReference type="NCBI Taxonomy" id="3656"/>
    <lineage>
        <taxon>Eukaryota</taxon>
        <taxon>Viridiplantae</taxon>
        <taxon>Streptophyta</taxon>
        <taxon>Embryophyta</taxon>
        <taxon>Tracheophyta</taxon>
        <taxon>Spermatophyta</taxon>
        <taxon>Magnoliopsida</taxon>
        <taxon>eudicotyledons</taxon>
        <taxon>Gunneridae</taxon>
        <taxon>Pentapetalae</taxon>
        <taxon>rosids</taxon>
        <taxon>fabids</taxon>
        <taxon>Cucurbitales</taxon>
        <taxon>Cucurbitaceae</taxon>
        <taxon>Benincaseae</taxon>
        <taxon>Cucumis</taxon>
    </lineage>
</organism>
<reference evidence="2" key="1">
    <citation type="submission" date="2023-03" db="UniProtKB">
        <authorList>
            <consortium name="EnsemblPlants"/>
        </authorList>
    </citation>
    <scope>IDENTIFICATION</scope>
</reference>
<evidence type="ECO:0000313" key="2">
    <source>
        <dbReference type="EnsemblPlants" id="MELO3C010110.2.1"/>
    </source>
</evidence>
<sequence length="68" mass="7136">MDMQGPKITINGSLDSSNRIDNGKNGGFNNFSNDYSGSGGDGVCSGGSRSWRQKLAAEVVAKARLVQN</sequence>